<dbReference type="RefSeq" id="WP_096484076.1">
    <property type="nucleotide sequence ID" value="NZ_AP014809.1"/>
</dbReference>
<name>A0A160PA56_9HYPH</name>
<evidence type="ECO:0000313" key="2">
    <source>
        <dbReference type="Proteomes" id="UP000218288"/>
    </source>
</evidence>
<protein>
    <submittedName>
        <fullName evidence="1">Uncharacterized protein</fullName>
    </submittedName>
</protein>
<evidence type="ECO:0000313" key="1">
    <source>
        <dbReference type="EMBL" id="BAU89589.1"/>
    </source>
</evidence>
<sequence length="597" mass="60284">MTISAFAAGTYRFDRQSASLVGMKNQLDGLAQQLSTGRTAETYGGLGVARTTSLSAHAAISAQDGYLAAITSAETRVKLTSASLTQLKSLSDSTRSNLSGNVASRNQTLPATTVQLATNNLAAAIDALNQQAGGVYVFSGRATDTQPVVSQQAIMNGIPAEGLDGLTALIAEQKKADLGPSGNGRLLQGLGTRTVSLFEDSNPEARANFGFNLMAASSSNSAALGANFIAGSKPDVSLNFAQQPVDGAQVRVVVQLADGSQKTLDLTARAGEAGNAAGAFSIGNTAAETAANLKRALGGADIASVQSANPPGVSAAFANGQAASTSFSVGNGVAAGDTITLKLGLHDGTTKTITLTAATTADPTSAAAFAIGATPEDTTANLSRTLQNALTAAANTELSASSTARASLNFFEGSPVAGLSPRRVAADGNGYAETASAKTVIWYKGDTAADPRATATVQAGTSRTVEIGAQANEEAIRRTLAGIAAMAAEGFTTAAGTVDTARFEAVSSRAANLLTASDGQQSLEQLGTDFGLAASSMANAKSVANTTKATLEASLDGVDTVSTEEVAAKLLSLQTQLQASYKVTSILSEMSLVNYLR</sequence>
<dbReference type="OrthoDB" id="7312911at2"/>
<dbReference type="EMBL" id="AP014809">
    <property type="protein sequence ID" value="BAU89589.1"/>
    <property type="molecule type" value="Genomic_DNA"/>
</dbReference>
<dbReference type="SUPFAM" id="SSF64518">
    <property type="entry name" value="Phase 1 flagellin"/>
    <property type="match status" value="1"/>
</dbReference>
<organism evidence="1 2">
    <name type="scientific">Methylorubrum populi</name>
    <dbReference type="NCBI Taxonomy" id="223967"/>
    <lineage>
        <taxon>Bacteria</taxon>
        <taxon>Pseudomonadati</taxon>
        <taxon>Pseudomonadota</taxon>
        <taxon>Alphaproteobacteria</taxon>
        <taxon>Hyphomicrobiales</taxon>
        <taxon>Methylobacteriaceae</taxon>
        <taxon>Methylorubrum</taxon>
    </lineage>
</organism>
<accession>A0A160PA56</accession>
<dbReference type="Proteomes" id="UP000218288">
    <property type="component" value="Chromosome"/>
</dbReference>
<gene>
    <name evidence="1" type="ORF">MPPM_0984</name>
</gene>
<reference evidence="1 2" key="1">
    <citation type="journal article" date="2016" name="Genome Announc.">
        <title>Complete Genome Sequence of Methylobacterium populi P-1M, Isolated from Pink-Pigmented Household Biofilm.</title>
        <authorList>
            <person name="Morohoshi T."/>
            <person name="Ikeda T."/>
        </authorList>
    </citation>
    <scope>NUCLEOTIDE SEQUENCE [LARGE SCALE GENOMIC DNA]</scope>
    <source>
        <strain evidence="1 2">P-1M</strain>
    </source>
</reference>
<proteinExistence type="predicted"/>
<dbReference type="AlphaFoldDB" id="A0A160PA56"/>